<gene>
    <name evidence="3" type="ORF">Bccel_2413</name>
</gene>
<dbReference type="InterPro" id="IPR050267">
    <property type="entry name" value="Anti-sigma-factor_SerPK"/>
</dbReference>
<reference evidence="4" key="1">
    <citation type="submission" date="2015-07" db="EMBL/GenBank/DDBJ databases">
        <title>Near-Complete Genome Sequence of the Cellulolytic Bacterium Bacteroides (Pseudobacteroides) cellulosolvens ATCC 35603.</title>
        <authorList>
            <person name="Dassa B."/>
            <person name="Utturkar S.M."/>
            <person name="Klingeman D.M."/>
            <person name="Hurt R.A."/>
            <person name="Keller M."/>
            <person name="Xu J."/>
            <person name="Reddy Y.H.K."/>
            <person name="Borovok I."/>
            <person name="Grinberg I.R."/>
            <person name="Lamed R."/>
            <person name="Zhivin O."/>
            <person name="Bayer E.A."/>
            <person name="Brown S.D."/>
        </authorList>
    </citation>
    <scope>NUCLEOTIDE SEQUENCE [LARGE SCALE GENOMIC DNA]</scope>
    <source>
        <strain evidence="4">DSM 2933</strain>
    </source>
</reference>
<feature type="domain" description="Histidine kinase/HSP90-like ATPase" evidence="2">
    <location>
        <begin position="17"/>
        <end position="139"/>
    </location>
</feature>
<dbReference type="EMBL" id="LGTC01000001">
    <property type="protein sequence ID" value="KNY27145.1"/>
    <property type="molecule type" value="Genomic_DNA"/>
</dbReference>
<name>A0A0L6JN26_9FIRM</name>
<organism evidence="3 4">
    <name type="scientific">Pseudobacteroides cellulosolvens ATCC 35603 = DSM 2933</name>
    <dbReference type="NCBI Taxonomy" id="398512"/>
    <lineage>
        <taxon>Bacteria</taxon>
        <taxon>Bacillati</taxon>
        <taxon>Bacillota</taxon>
        <taxon>Clostridia</taxon>
        <taxon>Eubacteriales</taxon>
        <taxon>Oscillospiraceae</taxon>
        <taxon>Pseudobacteroides</taxon>
    </lineage>
</organism>
<dbReference type="PANTHER" id="PTHR35526:SF3">
    <property type="entry name" value="ANTI-SIGMA-F FACTOR RSBW"/>
    <property type="match status" value="1"/>
</dbReference>
<dbReference type="Proteomes" id="UP000036923">
    <property type="component" value="Unassembled WGS sequence"/>
</dbReference>
<protein>
    <submittedName>
        <fullName evidence="3">Putative anti-sigma regulatory factor, serine/threonine protein kinase</fullName>
    </submittedName>
</protein>
<dbReference type="AlphaFoldDB" id="A0A0L6JN26"/>
<sequence>MKTKRFYNVKFASDIGNIRKVINEIICKLNNLYCVDEGFVYDTKVILNELIINAIKHGNNCISDKSVRVSASVINDQYLLFAIQDEGEGCSYNDTASSDYEPDSLNDCCSLLESGRGIVIVKCLCDRFKVNKRGNRVLVLKKIHS</sequence>
<dbReference type="InterPro" id="IPR003594">
    <property type="entry name" value="HATPase_dom"/>
</dbReference>
<dbReference type="GO" id="GO:0004674">
    <property type="term" value="F:protein serine/threonine kinase activity"/>
    <property type="evidence" value="ECO:0007669"/>
    <property type="project" value="UniProtKB-KW"/>
</dbReference>
<keyword evidence="3" id="KW-0418">Kinase</keyword>
<evidence type="ECO:0000256" key="1">
    <source>
        <dbReference type="ARBA" id="ARBA00022527"/>
    </source>
</evidence>
<keyword evidence="4" id="KW-1185">Reference proteome</keyword>
<dbReference type="InterPro" id="IPR036890">
    <property type="entry name" value="HATPase_C_sf"/>
</dbReference>
<keyword evidence="3" id="KW-0808">Transferase</keyword>
<dbReference type="STRING" id="398512.Bccel_2413"/>
<dbReference type="Gene3D" id="3.30.565.10">
    <property type="entry name" value="Histidine kinase-like ATPase, C-terminal domain"/>
    <property type="match status" value="1"/>
</dbReference>
<accession>A0A0L6JN26</accession>
<evidence type="ECO:0000313" key="4">
    <source>
        <dbReference type="Proteomes" id="UP000036923"/>
    </source>
</evidence>
<evidence type="ECO:0000313" key="3">
    <source>
        <dbReference type="EMBL" id="KNY27145.1"/>
    </source>
</evidence>
<proteinExistence type="predicted"/>
<dbReference type="PANTHER" id="PTHR35526">
    <property type="entry name" value="ANTI-SIGMA-F FACTOR RSBW-RELATED"/>
    <property type="match status" value="1"/>
</dbReference>
<dbReference type="CDD" id="cd16936">
    <property type="entry name" value="HATPase_RsbW-like"/>
    <property type="match status" value="1"/>
</dbReference>
<evidence type="ECO:0000259" key="2">
    <source>
        <dbReference type="Pfam" id="PF13581"/>
    </source>
</evidence>
<dbReference type="Pfam" id="PF13581">
    <property type="entry name" value="HATPase_c_2"/>
    <property type="match status" value="1"/>
</dbReference>
<dbReference type="OrthoDB" id="9767435at2"/>
<dbReference type="RefSeq" id="WP_036945661.1">
    <property type="nucleotide sequence ID" value="NZ_JQKC01000066.1"/>
</dbReference>
<dbReference type="eggNOG" id="COG2172">
    <property type="taxonomic scope" value="Bacteria"/>
</dbReference>
<keyword evidence="1 3" id="KW-0723">Serine/threonine-protein kinase</keyword>
<dbReference type="SUPFAM" id="SSF55874">
    <property type="entry name" value="ATPase domain of HSP90 chaperone/DNA topoisomerase II/histidine kinase"/>
    <property type="match status" value="1"/>
</dbReference>
<comment type="caution">
    <text evidence="3">The sequence shown here is derived from an EMBL/GenBank/DDBJ whole genome shotgun (WGS) entry which is preliminary data.</text>
</comment>